<dbReference type="Proteomes" id="UP000614261">
    <property type="component" value="Unassembled WGS sequence"/>
</dbReference>
<dbReference type="Pfam" id="PF00535">
    <property type="entry name" value="Glycos_transf_2"/>
    <property type="match status" value="1"/>
</dbReference>
<name>A0ABQ1JVI9_9SPHN</name>
<dbReference type="PANTHER" id="PTHR43685">
    <property type="entry name" value="GLYCOSYLTRANSFERASE"/>
    <property type="match status" value="1"/>
</dbReference>
<feature type="domain" description="Glycosyltransferase 2-like" evidence="1">
    <location>
        <begin position="24"/>
        <end position="133"/>
    </location>
</feature>
<dbReference type="SUPFAM" id="SSF53448">
    <property type="entry name" value="Nucleotide-diphospho-sugar transferases"/>
    <property type="match status" value="1"/>
</dbReference>
<keyword evidence="3" id="KW-1185">Reference proteome</keyword>
<dbReference type="CDD" id="cd00761">
    <property type="entry name" value="Glyco_tranf_GTA_type"/>
    <property type="match status" value="1"/>
</dbReference>
<reference evidence="3" key="1">
    <citation type="journal article" date="2019" name="Int. J. Syst. Evol. Microbiol.">
        <title>The Global Catalogue of Microorganisms (GCM) 10K type strain sequencing project: providing services to taxonomists for standard genome sequencing and annotation.</title>
        <authorList>
            <consortium name="The Broad Institute Genomics Platform"/>
            <consortium name="The Broad Institute Genome Sequencing Center for Infectious Disease"/>
            <person name="Wu L."/>
            <person name="Ma J."/>
        </authorList>
    </citation>
    <scope>NUCLEOTIDE SEQUENCE [LARGE SCALE GENOMIC DNA]</scope>
    <source>
        <strain evidence="3">CGMCC 1.12851</strain>
    </source>
</reference>
<dbReference type="Gene3D" id="3.90.550.10">
    <property type="entry name" value="Spore Coat Polysaccharide Biosynthesis Protein SpsA, Chain A"/>
    <property type="match status" value="1"/>
</dbReference>
<protein>
    <submittedName>
        <fullName evidence="2">Succinoglycan biosynthesis protein ExoM</fullName>
    </submittedName>
</protein>
<dbReference type="RefSeq" id="WP_188515609.1">
    <property type="nucleotide sequence ID" value="NZ_BMGD01000008.1"/>
</dbReference>
<gene>
    <name evidence="2" type="primary">exoM</name>
    <name evidence="2" type="ORF">GCM10010833_33560</name>
</gene>
<dbReference type="EMBL" id="BMGD01000008">
    <property type="protein sequence ID" value="GGB75611.1"/>
    <property type="molecule type" value="Genomic_DNA"/>
</dbReference>
<organism evidence="2 3">
    <name type="scientific">Blastomonas aquatica</name>
    <dbReference type="NCBI Taxonomy" id="1510276"/>
    <lineage>
        <taxon>Bacteria</taxon>
        <taxon>Pseudomonadati</taxon>
        <taxon>Pseudomonadota</taxon>
        <taxon>Alphaproteobacteria</taxon>
        <taxon>Sphingomonadales</taxon>
        <taxon>Sphingomonadaceae</taxon>
        <taxon>Blastomonas</taxon>
    </lineage>
</organism>
<evidence type="ECO:0000259" key="1">
    <source>
        <dbReference type="Pfam" id="PF00535"/>
    </source>
</evidence>
<accession>A0ABQ1JVI9</accession>
<dbReference type="InterPro" id="IPR050834">
    <property type="entry name" value="Glycosyltransf_2"/>
</dbReference>
<comment type="caution">
    <text evidence="2">The sequence shown here is derived from an EMBL/GenBank/DDBJ whole genome shotgun (WGS) entry which is preliminary data.</text>
</comment>
<dbReference type="InterPro" id="IPR001173">
    <property type="entry name" value="Glyco_trans_2-like"/>
</dbReference>
<proteinExistence type="predicted"/>
<dbReference type="InterPro" id="IPR029044">
    <property type="entry name" value="Nucleotide-diphossugar_trans"/>
</dbReference>
<sequence>MCTFRRESAFAALDSFSGLEGTGELPVEVLIIDNDETDALQTRFEAYAANFPFPLRYVHAPARNISIARNAALTHARTRWLAFIDDDEVATPDWLKHLAMARNRTDVVIGRCEAVYGPDLPAWVRACDFHSNRIRGNPTNAYTSNALIDRDFLLRHGIRFRIELGRTGGEDTIFFREIAEAGGRIVYCPDAVVLEDVPEGRANMQWVRRRMFRAGQTHGLLCREFDRKAYFFLPVTSGAKVLFSAIMATATLPGTVRSRRWHARAALHAGAIAYWVRPGLIEEYA</sequence>
<evidence type="ECO:0000313" key="2">
    <source>
        <dbReference type="EMBL" id="GGB75611.1"/>
    </source>
</evidence>
<evidence type="ECO:0000313" key="3">
    <source>
        <dbReference type="Proteomes" id="UP000614261"/>
    </source>
</evidence>
<dbReference type="PANTHER" id="PTHR43685:SF3">
    <property type="entry name" value="SLR2126 PROTEIN"/>
    <property type="match status" value="1"/>
</dbReference>